<keyword evidence="3" id="KW-1185">Reference proteome</keyword>
<feature type="transmembrane region" description="Helical" evidence="1">
    <location>
        <begin position="81"/>
        <end position="98"/>
    </location>
</feature>
<keyword evidence="1" id="KW-0472">Membrane</keyword>
<protein>
    <submittedName>
        <fullName evidence="2">Uncharacterized protein</fullName>
    </submittedName>
</protein>
<evidence type="ECO:0000313" key="3">
    <source>
        <dbReference type="Proteomes" id="UP000240357"/>
    </source>
</evidence>
<gene>
    <name evidence="2" type="ORF">AHMF7605_15230</name>
</gene>
<reference evidence="2 3" key="1">
    <citation type="submission" date="2018-03" db="EMBL/GenBank/DDBJ databases">
        <title>Adhaeribacter sp. HMF7605 Genome sequencing and assembly.</title>
        <authorList>
            <person name="Kang H."/>
            <person name="Kang J."/>
            <person name="Cha I."/>
            <person name="Kim H."/>
            <person name="Joh K."/>
        </authorList>
    </citation>
    <scope>NUCLEOTIDE SEQUENCE [LARGE SCALE GENOMIC DNA]</scope>
    <source>
        <strain evidence="2 3">HMF7605</strain>
    </source>
</reference>
<keyword evidence="1" id="KW-1133">Transmembrane helix</keyword>
<evidence type="ECO:0000256" key="1">
    <source>
        <dbReference type="SAM" id="Phobius"/>
    </source>
</evidence>
<sequence>MSVYGQLYAHTFQECICHSSKRTLLKSEHASFGTVQNSQTKIIKATFSGTENENCKLVASEIEEEKHEWTSLKKFLANSNYFTTLFYTLAFGYSGLFLKNHLPSCKHSIYFSAYKWYLLFRVIRI</sequence>
<accession>A0A2T2YGY4</accession>
<dbReference type="EMBL" id="PYFT01000001">
    <property type="protein sequence ID" value="PSR54760.1"/>
    <property type="molecule type" value="Genomic_DNA"/>
</dbReference>
<comment type="caution">
    <text evidence="2">The sequence shown here is derived from an EMBL/GenBank/DDBJ whole genome shotgun (WGS) entry which is preliminary data.</text>
</comment>
<proteinExistence type="predicted"/>
<name>A0A2T2YGY4_9BACT</name>
<dbReference type="AlphaFoldDB" id="A0A2T2YGY4"/>
<dbReference type="Proteomes" id="UP000240357">
    <property type="component" value="Unassembled WGS sequence"/>
</dbReference>
<keyword evidence="1" id="KW-0812">Transmembrane</keyword>
<organism evidence="2 3">
    <name type="scientific">Adhaeribacter arboris</name>
    <dbReference type="NCBI Taxonomy" id="2072846"/>
    <lineage>
        <taxon>Bacteria</taxon>
        <taxon>Pseudomonadati</taxon>
        <taxon>Bacteroidota</taxon>
        <taxon>Cytophagia</taxon>
        <taxon>Cytophagales</taxon>
        <taxon>Hymenobacteraceae</taxon>
        <taxon>Adhaeribacter</taxon>
    </lineage>
</organism>
<evidence type="ECO:0000313" key="2">
    <source>
        <dbReference type="EMBL" id="PSR54760.1"/>
    </source>
</evidence>